<dbReference type="EMBL" id="UHIV01000004">
    <property type="protein sequence ID" value="SUP58974.1"/>
    <property type="molecule type" value="Genomic_DNA"/>
</dbReference>
<dbReference type="Pfam" id="PF12821">
    <property type="entry name" value="ThrE_2"/>
    <property type="match status" value="1"/>
</dbReference>
<keyword evidence="3 6" id="KW-1133">Transmembrane helix</keyword>
<feature type="transmembrane region" description="Helical" evidence="6">
    <location>
        <begin position="55"/>
        <end position="74"/>
    </location>
</feature>
<evidence type="ECO:0000313" key="10">
    <source>
        <dbReference type="Proteomes" id="UP000051992"/>
    </source>
</evidence>
<feature type="domain" description="Threonine/Serine exporter ThrE" evidence="7">
    <location>
        <begin position="11"/>
        <end position="127"/>
    </location>
</feature>
<keyword evidence="4 6" id="KW-0472">Membrane</keyword>
<dbReference type="AlphaFoldDB" id="A0A0R2HAW3"/>
<dbReference type="Proteomes" id="UP000051992">
    <property type="component" value="Unassembled WGS sequence"/>
</dbReference>
<evidence type="ECO:0000256" key="6">
    <source>
        <dbReference type="SAM" id="Phobius"/>
    </source>
</evidence>
<reference evidence="9 11" key="2">
    <citation type="submission" date="2018-06" db="EMBL/GenBank/DDBJ databases">
        <authorList>
            <consortium name="Pathogen Informatics"/>
            <person name="Doyle S."/>
        </authorList>
    </citation>
    <scope>NUCLEOTIDE SEQUENCE [LARGE SCALE GENOMIC DNA]</scope>
    <source>
        <strain evidence="9 11">NCTC13645</strain>
    </source>
</reference>
<dbReference type="Proteomes" id="UP000254621">
    <property type="component" value="Unassembled WGS sequence"/>
</dbReference>
<evidence type="ECO:0000256" key="3">
    <source>
        <dbReference type="ARBA" id="ARBA00022989"/>
    </source>
</evidence>
<feature type="transmembrane region" description="Helical" evidence="6">
    <location>
        <begin position="119"/>
        <end position="145"/>
    </location>
</feature>
<dbReference type="EMBL" id="JQBM01000001">
    <property type="protein sequence ID" value="KRN46890.1"/>
    <property type="molecule type" value="Genomic_DNA"/>
</dbReference>
<dbReference type="PATRIC" id="fig|1629.5.peg.157"/>
<organism evidence="8 10">
    <name type="scientific">Weissella viridescens</name>
    <name type="common">Lactobacillus viridescens</name>
    <dbReference type="NCBI Taxonomy" id="1629"/>
    <lineage>
        <taxon>Bacteria</taxon>
        <taxon>Bacillati</taxon>
        <taxon>Bacillota</taxon>
        <taxon>Bacilli</taxon>
        <taxon>Lactobacillales</taxon>
        <taxon>Lactobacillaceae</taxon>
        <taxon>Weissella</taxon>
    </lineage>
</organism>
<evidence type="ECO:0000313" key="11">
    <source>
        <dbReference type="Proteomes" id="UP000254621"/>
    </source>
</evidence>
<feature type="transmembrane region" description="Helical" evidence="6">
    <location>
        <begin position="6"/>
        <end position="24"/>
    </location>
</feature>
<dbReference type="RefSeq" id="WP_057743657.1">
    <property type="nucleotide sequence ID" value="NZ_BJLU01000001.1"/>
</dbReference>
<evidence type="ECO:0000256" key="1">
    <source>
        <dbReference type="ARBA" id="ARBA00004141"/>
    </source>
</evidence>
<dbReference type="STRING" id="1629.IV50_GL000154"/>
<dbReference type="OrthoDB" id="9810047at2"/>
<comment type="subcellular location">
    <subcellularLocation>
        <location evidence="1">Membrane</location>
        <topology evidence="1">Multi-pass membrane protein</topology>
    </subcellularLocation>
</comment>
<accession>A0A0R2HAW3</accession>
<feature type="transmembrane region" description="Helical" evidence="6">
    <location>
        <begin position="81"/>
        <end position="99"/>
    </location>
</feature>
<evidence type="ECO:0000313" key="8">
    <source>
        <dbReference type="EMBL" id="KRN46890.1"/>
    </source>
</evidence>
<evidence type="ECO:0000256" key="2">
    <source>
        <dbReference type="ARBA" id="ARBA00022692"/>
    </source>
</evidence>
<protein>
    <submittedName>
        <fullName evidence="9">Protein of uncharacterized function (DUF3815)</fullName>
    </submittedName>
</protein>
<name>A0A0R2HAW3_WEIVI</name>
<evidence type="ECO:0000259" key="7">
    <source>
        <dbReference type="Pfam" id="PF12821"/>
    </source>
</evidence>
<dbReference type="InterPro" id="IPR024528">
    <property type="entry name" value="ThrE_2"/>
</dbReference>
<reference evidence="8 10" key="1">
    <citation type="journal article" date="2015" name="Genome Announc.">
        <title>Expanding the biotechnology potential of lactobacilli through comparative genomics of 213 strains and associated genera.</title>
        <authorList>
            <person name="Sun Z."/>
            <person name="Harris H.M."/>
            <person name="McCann A."/>
            <person name="Guo C."/>
            <person name="Argimon S."/>
            <person name="Zhang W."/>
            <person name="Yang X."/>
            <person name="Jeffery I.B."/>
            <person name="Cooney J.C."/>
            <person name="Kagawa T.F."/>
            <person name="Liu W."/>
            <person name="Song Y."/>
            <person name="Salvetti E."/>
            <person name="Wrobel A."/>
            <person name="Rasinkangas P."/>
            <person name="Parkhill J."/>
            <person name="Rea M.C."/>
            <person name="O'Sullivan O."/>
            <person name="Ritari J."/>
            <person name="Douillard F.P."/>
            <person name="Paul Ross R."/>
            <person name="Yang R."/>
            <person name="Briner A.E."/>
            <person name="Felis G.E."/>
            <person name="de Vos W.M."/>
            <person name="Barrangou R."/>
            <person name="Klaenhammer T.R."/>
            <person name="Caufield P.W."/>
            <person name="Cui Y."/>
            <person name="Zhang H."/>
            <person name="O'Toole P.W."/>
        </authorList>
    </citation>
    <scope>NUCLEOTIDE SEQUENCE [LARGE SCALE GENOMIC DNA]</scope>
    <source>
        <strain evidence="8 10">DSM 20410</strain>
    </source>
</reference>
<keyword evidence="2 6" id="KW-0812">Transmembrane</keyword>
<keyword evidence="10" id="KW-1185">Reference proteome</keyword>
<gene>
    <name evidence="8" type="ORF">IV50_GL000154</name>
    <name evidence="9" type="ORF">NCTC13645_01225</name>
</gene>
<evidence type="ECO:0000256" key="4">
    <source>
        <dbReference type="ARBA" id="ARBA00023136"/>
    </source>
</evidence>
<comment type="similarity">
    <text evidence="5">Belongs to the ThrE exporter (TC 2.A.79) family.</text>
</comment>
<proteinExistence type="inferred from homology"/>
<evidence type="ECO:0000256" key="5">
    <source>
        <dbReference type="ARBA" id="ARBA00034125"/>
    </source>
</evidence>
<dbReference type="GO" id="GO:0016020">
    <property type="term" value="C:membrane"/>
    <property type="evidence" value="ECO:0007669"/>
    <property type="project" value="UniProtKB-SubCell"/>
</dbReference>
<sequence>MAILDFLFKITLIFGASIGFAMTVQAPNRSLAITGTIGAVSYIPNMIASGLTHNVYYGIACGVASVTTLCYFAARMYHIPASILLVPGLVPYFPGQKLYQMIWSLFQLDLSDFITNTSGFVETSVCIYGSMLTMNLALPIIMQFYRRIKQPSKTKSL</sequence>
<evidence type="ECO:0000313" key="9">
    <source>
        <dbReference type="EMBL" id="SUP58974.1"/>
    </source>
</evidence>